<accession>A0A177E381</accession>
<evidence type="ECO:0000256" key="4">
    <source>
        <dbReference type="ARBA" id="ARBA00022737"/>
    </source>
</evidence>
<dbReference type="Pfam" id="PF00400">
    <property type="entry name" value="WD40"/>
    <property type="match status" value="2"/>
</dbReference>
<dbReference type="FunFam" id="2.130.10.10:FF:000929">
    <property type="entry name" value="Ribosomal assembly complex component Ipi3"/>
    <property type="match status" value="1"/>
</dbReference>
<dbReference type="PROSITE" id="PS50294">
    <property type="entry name" value="WD_REPEATS_REGION"/>
    <property type="match status" value="1"/>
</dbReference>
<keyword evidence="4" id="KW-0677">Repeat</keyword>
<comment type="subcellular location">
    <subcellularLocation>
        <location evidence="6">Nucleus</location>
    </subcellularLocation>
</comment>
<dbReference type="PROSITE" id="PS50082">
    <property type="entry name" value="WD_REPEATS_2"/>
    <property type="match status" value="2"/>
</dbReference>
<dbReference type="Gene3D" id="2.130.10.10">
    <property type="entry name" value="YVTN repeat-like/Quinoprotein amine dehydrogenase"/>
    <property type="match status" value="2"/>
</dbReference>
<dbReference type="Proteomes" id="UP000291422">
    <property type="component" value="Unassembled WGS sequence"/>
</dbReference>
<feature type="region of interest" description="Disordered" evidence="7">
    <location>
        <begin position="502"/>
        <end position="553"/>
    </location>
</feature>
<reference evidence="9" key="3">
    <citation type="journal article" date="2019" name="J. ISSAAS">
        <title>Genomics, evolutionary history and diagnostics of the Alternaria alternata species group including apple and Asian pear pathotypes.</title>
        <authorList>
            <person name="Armitage A.D."/>
            <person name="Cockerton H.M."/>
            <person name="Sreenivasaprasad S."/>
            <person name="Woodhall J."/>
            <person name="Lane C."/>
            <person name="Harrison R.J."/>
            <person name="Clarkson J.P."/>
        </authorList>
    </citation>
    <scope>NUCLEOTIDE SEQUENCE</scope>
    <source>
        <strain evidence="9">FERA 1177</strain>
    </source>
</reference>
<feature type="repeat" description="WD" evidence="5">
    <location>
        <begin position="174"/>
        <end position="218"/>
    </location>
</feature>
<dbReference type="SMART" id="SM00320">
    <property type="entry name" value="WD40"/>
    <property type="match status" value="3"/>
</dbReference>
<dbReference type="GO" id="GO:0006364">
    <property type="term" value="P:rRNA processing"/>
    <property type="evidence" value="ECO:0007669"/>
    <property type="project" value="UniProtKB-UniRule"/>
</dbReference>
<dbReference type="Proteomes" id="UP000077248">
    <property type="component" value="Unassembled WGS sequence"/>
</dbReference>
<dbReference type="InterPro" id="IPR036322">
    <property type="entry name" value="WD40_repeat_dom_sf"/>
</dbReference>
<dbReference type="KEGG" id="aalt:CC77DRAFT_953205"/>
<proteinExistence type="inferred from homology"/>
<keyword evidence="6" id="KW-0698">rRNA processing</keyword>
<reference evidence="11" key="2">
    <citation type="journal article" date="2019" name="bioRxiv">
        <title>Genomics, evolutionary history and diagnostics of the Alternaria alternata species group including apple and Asian pear pathotypes.</title>
        <authorList>
            <person name="Armitage A.D."/>
            <person name="Cockerton H.M."/>
            <person name="Sreenivasaprasad S."/>
            <person name="Woodhall J.W."/>
            <person name="Lane C.R."/>
            <person name="Harrison R.J."/>
            <person name="Clarkson J.P."/>
        </authorList>
    </citation>
    <scope>NUCLEOTIDE SEQUENCE [LARGE SCALE GENOMIC DNA]</scope>
    <source>
        <strain evidence="11">FERA 1177</strain>
    </source>
</reference>
<evidence type="ECO:0000256" key="7">
    <source>
        <dbReference type="SAM" id="MobiDB-lite"/>
    </source>
</evidence>
<dbReference type="InterPro" id="IPR001680">
    <property type="entry name" value="WD40_rpt"/>
</dbReference>
<dbReference type="EMBL" id="KV441469">
    <property type="protein sequence ID" value="OAG26424.1"/>
    <property type="molecule type" value="Genomic_DNA"/>
</dbReference>
<comment type="function">
    <text evidence="1 6">Component of the RIX1 complex required for processing of ITS2 sequences from 35S pre-rRNA.</text>
</comment>
<comment type="similarity">
    <text evidence="2 6">Belongs to the WD repeat IPI3/WDR18 family.</text>
</comment>
<feature type="repeat" description="WD" evidence="5">
    <location>
        <begin position="123"/>
        <end position="154"/>
    </location>
</feature>
<evidence type="ECO:0000313" key="10">
    <source>
        <dbReference type="Proteomes" id="UP000077248"/>
    </source>
</evidence>
<dbReference type="GO" id="GO:0006261">
    <property type="term" value="P:DNA-templated DNA replication"/>
    <property type="evidence" value="ECO:0007669"/>
    <property type="project" value="TreeGrafter"/>
</dbReference>
<keyword evidence="3 5" id="KW-0853">WD repeat</keyword>
<dbReference type="VEuPathDB" id="FungiDB:CC77DRAFT_953205"/>
<dbReference type="GO" id="GO:0120330">
    <property type="term" value="C:rixosome complex"/>
    <property type="evidence" value="ECO:0007669"/>
    <property type="project" value="UniProtKB-UniRule"/>
</dbReference>
<dbReference type="PANTHER" id="PTHR18763">
    <property type="entry name" value="WD-REPEAT PROTEIN 18"/>
    <property type="match status" value="1"/>
</dbReference>
<dbReference type="RefSeq" id="XP_018391845.1">
    <property type="nucleotide sequence ID" value="XM_018535425.1"/>
</dbReference>
<dbReference type="AlphaFoldDB" id="A0A177E381"/>
<keyword evidence="10" id="KW-1185">Reference proteome</keyword>
<evidence type="ECO:0000313" key="11">
    <source>
        <dbReference type="Proteomes" id="UP000291422"/>
    </source>
</evidence>
<dbReference type="OMA" id="VTNLHML"/>
<organism evidence="8 10">
    <name type="scientific">Alternaria alternata</name>
    <name type="common">Alternaria rot fungus</name>
    <name type="synonym">Torula alternata</name>
    <dbReference type="NCBI Taxonomy" id="5599"/>
    <lineage>
        <taxon>Eukaryota</taxon>
        <taxon>Fungi</taxon>
        <taxon>Dikarya</taxon>
        <taxon>Ascomycota</taxon>
        <taxon>Pezizomycotina</taxon>
        <taxon>Dothideomycetes</taxon>
        <taxon>Pleosporomycetidae</taxon>
        <taxon>Pleosporales</taxon>
        <taxon>Pleosporineae</taxon>
        <taxon>Pleosporaceae</taxon>
        <taxon>Alternaria</taxon>
        <taxon>Alternaria sect. Alternaria</taxon>
        <taxon>Alternaria alternata complex</taxon>
    </lineage>
</organism>
<evidence type="ECO:0000256" key="2">
    <source>
        <dbReference type="ARBA" id="ARBA00010143"/>
    </source>
</evidence>
<dbReference type="SUPFAM" id="SSF50978">
    <property type="entry name" value="WD40 repeat-like"/>
    <property type="match status" value="1"/>
</dbReference>
<evidence type="ECO:0000256" key="5">
    <source>
        <dbReference type="PROSITE-ProRule" id="PRU00221"/>
    </source>
</evidence>
<dbReference type="STRING" id="5599.A0A177E381"/>
<evidence type="ECO:0000256" key="1">
    <source>
        <dbReference type="ARBA" id="ARBA00002355"/>
    </source>
</evidence>
<dbReference type="InterPro" id="IPR045227">
    <property type="entry name" value="WDR18/Ipi3/RID3"/>
</dbReference>
<name>A0A177E381_ALTAL</name>
<reference evidence="8 10" key="1">
    <citation type="submission" date="2016-05" db="EMBL/GenBank/DDBJ databases">
        <title>Comparative analysis of secretome profiles of manganese(II)-oxidizing ascomycete fungi.</title>
        <authorList>
            <consortium name="DOE Joint Genome Institute"/>
            <person name="Zeiner C.A."/>
            <person name="Purvine S.O."/>
            <person name="Zink E.M."/>
            <person name="Wu S."/>
            <person name="Pasa-Tolic L."/>
            <person name="Chaput D.L."/>
            <person name="Haridas S."/>
            <person name="Grigoriev I.V."/>
            <person name="Santelli C.M."/>
            <person name="Hansel C.M."/>
        </authorList>
    </citation>
    <scope>NUCLEOTIDE SEQUENCE [LARGE SCALE GENOMIC DNA]</scope>
    <source>
        <strain evidence="8 10">SRC1lrK2f</strain>
    </source>
</reference>
<dbReference type="GeneID" id="29121019"/>
<evidence type="ECO:0000256" key="6">
    <source>
        <dbReference type="RuleBase" id="RU369067"/>
    </source>
</evidence>
<evidence type="ECO:0000313" key="9">
    <source>
        <dbReference type="EMBL" id="RYN68183.1"/>
    </source>
</evidence>
<comment type="subunit">
    <text evidence="6">Component of the RIX1 complex, composed of IPI1, RIX1/IPI2 and IPI3 in a 1:2:2 stoichiometry. The complex interacts (via RIX1) with MDN1 (via its hexameric AAA ATPase ring) and the pre-60S ribosome particles.</text>
</comment>
<dbReference type="EMBL" id="PDXD01000050">
    <property type="protein sequence ID" value="RYN68183.1"/>
    <property type="molecule type" value="Genomic_DNA"/>
</dbReference>
<dbReference type="PANTHER" id="PTHR18763:SF0">
    <property type="entry name" value="WD REPEAT-CONTAINING PROTEIN 18"/>
    <property type="match status" value="1"/>
</dbReference>
<keyword evidence="6" id="KW-0539">Nucleus</keyword>
<protein>
    <recommendedName>
        <fullName evidence="6">Pre-rRNA-processing protein IPI3</fullName>
    </recommendedName>
</protein>
<dbReference type="GO" id="GO:0005656">
    <property type="term" value="C:nuclear pre-replicative complex"/>
    <property type="evidence" value="ECO:0007669"/>
    <property type="project" value="TreeGrafter"/>
</dbReference>
<evidence type="ECO:0000313" key="8">
    <source>
        <dbReference type="EMBL" id="OAG26424.1"/>
    </source>
</evidence>
<gene>
    <name evidence="9" type="ORF">AA0117_g11367</name>
    <name evidence="8" type="ORF">CC77DRAFT_953205</name>
</gene>
<dbReference type="InterPro" id="IPR015943">
    <property type="entry name" value="WD40/YVTN_repeat-like_dom_sf"/>
</dbReference>
<sequence>MLTEQFVAAISASTKPNTGVTKDAGIFIHEFQPLVAQRHAFKKSASAPNGIAVSASHVFAAQSDKAIVHVYSRERGNQEALVPFPERIHSIALAAQDSVLLLGTESGRILAWEVCSGRLVSTSTSHLQPVTSIVVDPSSNFFLSGSSDAMIHVWALPAILSFSPDASRSPIHTLSTHRGPISSIACGHSSSTANIAVSISEDKSAIVWDYHNGQALRTYLLPEIPTAVTLDPADRAFYVAYADGSLQTIDFYDEVQKTTSIDVLRDSASSHRPIQPSPKSRFSAESQKLGGALALTLSWDGTSLISGHASGKVALWDVAKANYLSTPANLPGPVSNLRFLPPTGFPNTAEPTFKIPTIVKPKQDAGLTSSANGLVPSNYTLNLQLNGRLRSPHVSATEKRLVGRSAFEEALVHPSFPAGMLEESLAELDSWTTQPKGGAAPTADFMALDDGSMNASDASGKAQQTEVKELKKQLASLQRIQKVTFSQLSELREEKDYFISQEKKRAERAKARAKKRLTNGGNRNHTNGDVEMNEGTDATSGSDSDGIDAADES</sequence>
<feature type="compositionally biased region" description="Low complexity" evidence="7">
    <location>
        <begin position="535"/>
        <end position="544"/>
    </location>
</feature>
<evidence type="ECO:0000256" key="3">
    <source>
        <dbReference type="ARBA" id="ARBA00022574"/>
    </source>
</evidence>